<sequence>WVNVKVFNLYGNISGITSRTDLNELKMVFESSLYEFSFRRYRLRKIPFIIRIVQLFVVTVVVVVEGPRQWVNVKVFSLYGNISGTTSRTDLNEVSF</sequence>
<comment type="caution">
    <text evidence="2">The sequence shown here is derived from an EMBL/GenBank/DDBJ whole genome shotgun (WGS) entry which is preliminary data.</text>
</comment>
<feature type="transmembrane region" description="Helical" evidence="1">
    <location>
        <begin position="48"/>
        <end position="64"/>
    </location>
</feature>
<keyword evidence="1" id="KW-0472">Membrane</keyword>
<feature type="non-terminal residue" evidence="2">
    <location>
        <position position="1"/>
    </location>
</feature>
<accession>A0ABD2CTT4</accession>
<organism evidence="2 3">
    <name type="scientific">Vespula maculifrons</name>
    <name type="common">Eastern yellow jacket</name>
    <name type="synonym">Wasp</name>
    <dbReference type="NCBI Taxonomy" id="7453"/>
    <lineage>
        <taxon>Eukaryota</taxon>
        <taxon>Metazoa</taxon>
        <taxon>Ecdysozoa</taxon>
        <taxon>Arthropoda</taxon>
        <taxon>Hexapoda</taxon>
        <taxon>Insecta</taxon>
        <taxon>Pterygota</taxon>
        <taxon>Neoptera</taxon>
        <taxon>Endopterygota</taxon>
        <taxon>Hymenoptera</taxon>
        <taxon>Apocrita</taxon>
        <taxon>Aculeata</taxon>
        <taxon>Vespoidea</taxon>
        <taxon>Vespidae</taxon>
        <taxon>Vespinae</taxon>
        <taxon>Vespula</taxon>
    </lineage>
</organism>
<dbReference type="EMBL" id="JAYRBN010000031">
    <property type="protein sequence ID" value="KAL2748502.1"/>
    <property type="molecule type" value="Genomic_DNA"/>
</dbReference>
<dbReference type="Proteomes" id="UP001607303">
    <property type="component" value="Unassembled WGS sequence"/>
</dbReference>
<keyword evidence="1" id="KW-1133">Transmembrane helix</keyword>
<keyword evidence="1" id="KW-0812">Transmembrane</keyword>
<name>A0ABD2CTT4_VESMC</name>
<protein>
    <submittedName>
        <fullName evidence="2">Uncharacterized protein</fullName>
    </submittedName>
</protein>
<reference evidence="2 3" key="1">
    <citation type="journal article" date="2024" name="Ann. Entomol. Soc. Am.">
        <title>Genomic analyses of the southern and eastern yellowjacket wasps (Hymenoptera: Vespidae) reveal evolutionary signatures of social life.</title>
        <authorList>
            <person name="Catto M.A."/>
            <person name="Caine P.B."/>
            <person name="Orr S.E."/>
            <person name="Hunt B.G."/>
            <person name="Goodisman M.A.D."/>
        </authorList>
    </citation>
    <scope>NUCLEOTIDE SEQUENCE [LARGE SCALE GENOMIC DNA]</scope>
    <source>
        <strain evidence="2">232</strain>
        <tissue evidence="2">Head and thorax</tissue>
    </source>
</reference>
<keyword evidence="3" id="KW-1185">Reference proteome</keyword>
<proteinExistence type="predicted"/>
<evidence type="ECO:0000313" key="3">
    <source>
        <dbReference type="Proteomes" id="UP001607303"/>
    </source>
</evidence>
<gene>
    <name evidence="2" type="ORF">V1477_003145</name>
</gene>
<evidence type="ECO:0000256" key="1">
    <source>
        <dbReference type="SAM" id="Phobius"/>
    </source>
</evidence>
<dbReference type="AlphaFoldDB" id="A0ABD2CTT4"/>
<evidence type="ECO:0000313" key="2">
    <source>
        <dbReference type="EMBL" id="KAL2748502.1"/>
    </source>
</evidence>